<accession>A0A6F8YBV4</accession>
<reference evidence="3 4" key="1">
    <citation type="submission" date="2020-03" db="EMBL/GenBank/DDBJ databases">
        <title>Whole genome shotgun sequence of Phytohabitans suffuscus NBRC 105367.</title>
        <authorList>
            <person name="Komaki H."/>
            <person name="Tamura T."/>
        </authorList>
    </citation>
    <scope>NUCLEOTIDE SEQUENCE [LARGE SCALE GENOMIC DNA]</scope>
    <source>
        <strain evidence="3 4">NBRC 105367</strain>
    </source>
</reference>
<feature type="compositionally biased region" description="Pro residues" evidence="1">
    <location>
        <begin position="67"/>
        <end position="86"/>
    </location>
</feature>
<gene>
    <name evidence="3" type="ORF">Psuf_008890</name>
</gene>
<keyword evidence="2" id="KW-1133">Transmembrane helix</keyword>
<evidence type="ECO:0000256" key="2">
    <source>
        <dbReference type="SAM" id="Phobius"/>
    </source>
</evidence>
<sequence length="245" mass="25695">MHPGSPPPPPPQPPASPGNQVGPVLPIVVGGLALLLLAGIIAGAMIISSTLENDGPGPSAAASQSAPAPPTSPSPSPSSSPSPSPSPSGSESPSPEPSTSEDPLHDPCLIGTWRETSHDTDTTIDGVQVRLHSWGAVQHFRANGTLQVRYGDRGVNARGTVNNRTYEVITTGRLDYNWQTDGGQILYSNAKATGTVIWRQSGRETGRGELRGSLDPERYTCSGNSLRQFGPTWTIELQRINTAPL</sequence>
<keyword evidence="2" id="KW-0472">Membrane</keyword>
<dbReference type="RefSeq" id="WP_173154053.1">
    <property type="nucleotide sequence ID" value="NZ_AP022871.1"/>
</dbReference>
<dbReference type="Proteomes" id="UP000503011">
    <property type="component" value="Chromosome"/>
</dbReference>
<dbReference type="AlphaFoldDB" id="A0A6F8YBV4"/>
<feature type="compositionally biased region" description="Low complexity" evidence="1">
    <location>
        <begin position="87"/>
        <end position="100"/>
    </location>
</feature>
<feature type="transmembrane region" description="Helical" evidence="2">
    <location>
        <begin position="24"/>
        <end position="47"/>
    </location>
</feature>
<organism evidence="3 4">
    <name type="scientific">Phytohabitans suffuscus</name>
    <dbReference type="NCBI Taxonomy" id="624315"/>
    <lineage>
        <taxon>Bacteria</taxon>
        <taxon>Bacillati</taxon>
        <taxon>Actinomycetota</taxon>
        <taxon>Actinomycetes</taxon>
        <taxon>Micromonosporales</taxon>
        <taxon>Micromonosporaceae</taxon>
    </lineage>
</organism>
<reference evidence="3 4" key="2">
    <citation type="submission" date="2020-03" db="EMBL/GenBank/DDBJ databases">
        <authorList>
            <person name="Ichikawa N."/>
            <person name="Kimura A."/>
            <person name="Kitahashi Y."/>
            <person name="Uohara A."/>
        </authorList>
    </citation>
    <scope>NUCLEOTIDE SEQUENCE [LARGE SCALE GENOMIC DNA]</scope>
    <source>
        <strain evidence="3 4">NBRC 105367</strain>
    </source>
</reference>
<dbReference type="EMBL" id="AP022871">
    <property type="protein sequence ID" value="BCB83576.1"/>
    <property type="molecule type" value="Genomic_DNA"/>
</dbReference>
<evidence type="ECO:0000313" key="4">
    <source>
        <dbReference type="Proteomes" id="UP000503011"/>
    </source>
</evidence>
<protein>
    <submittedName>
        <fullName evidence="3">Uncharacterized protein</fullName>
    </submittedName>
</protein>
<feature type="region of interest" description="Disordered" evidence="1">
    <location>
        <begin position="53"/>
        <end position="111"/>
    </location>
</feature>
<keyword evidence="4" id="KW-1185">Reference proteome</keyword>
<evidence type="ECO:0000256" key="1">
    <source>
        <dbReference type="SAM" id="MobiDB-lite"/>
    </source>
</evidence>
<feature type="compositionally biased region" description="Low complexity" evidence="1">
    <location>
        <begin position="56"/>
        <end position="66"/>
    </location>
</feature>
<keyword evidence="2" id="KW-0812">Transmembrane</keyword>
<dbReference type="KEGG" id="psuu:Psuf_008890"/>
<name>A0A6F8YBV4_9ACTN</name>
<proteinExistence type="predicted"/>
<evidence type="ECO:0000313" key="3">
    <source>
        <dbReference type="EMBL" id="BCB83576.1"/>
    </source>
</evidence>